<dbReference type="Pfam" id="PF04326">
    <property type="entry name" value="SLFN_AlbA_2"/>
    <property type="match status" value="1"/>
</dbReference>
<gene>
    <name evidence="2" type="ORF">H6G95_07755</name>
</gene>
<keyword evidence="3" id="KW-1185">Reference proteome</keyword>
<dbReference type="Gene3D" id="3.30.950.30">
    <property type="entry name" value="Schlafen, AAA domain"/>
    <property type="match status" value="1"/>
</dbReference>
<accession>A0ABR8ETT6</accession>
<comment type="caution">
    <text evidence="2">The sequence shown here is derived from an EMBL/GenBank/DDBJ whole genome shotgun (WGS) entry which is preliminary data.</text>
</comment>
<evidence type="ECO:0000313" key="2">
    <source>
        <dbReference type="EMBL" id="MBD2560513.1"/>
    </source>
</evidence>
<feature type="domain" description="Schlafen AlbA-2" evidence="1">
    <location>
        <begin position="23"/>
        <end position="164"/>
    </location>
</feature>
<name>A0ABR8ETT6_NOSLI</name>
<dbReference type="RefSeq" id="WP_190900716.1">
    <property type="nucleotide sequence ID" value="NZ_JACJTE010000006.1"/>
</dbReference>
<evidence type="ECO:0000259" key="1">
    <source>
        <dbReference type="Pfam" id="PF04326"/>
    </source>
</evidence>
<sequence length="809" mass="93883">MSEASIVNHSDFEKLLLKPEGFVIDFKRGQYCLDTQENKASCIKDIISMANTIREGSAYIVMGIEDKDGTRIKYKHGNTDLAYQYGITELLDDNYFQSLVKDKVNPKPKFLSYIYTDEQSNKFGIIEIFIIKGIKLFRPVKNYGGKKLEANVLYHRRGSSNEPASADEEERIYRWFNEIENPPWNEFYSACHNFDDKGRLFILISRPELNLSNEQLALLARINWSLVIDFNPNTEFDGLYAAVANELKERRATHLFKLGDKQVFVPELATYWFAAQGLSDLDKTLVGSSWRDWNRKYSNYLRQSLIEFYEASANRPATIVILWDEPDYIRTLCEAIDNAFEDAANYIFAIEDSSSIAAVIKSFGESFQADVIDITLPQILEGLRKNLSQPKSSKDSEQVWLPSLHGASVSLPIDDLRLIQEDFEIVHLNAAKQQDENQTNNYEFYRGMTVSWFDLDLHLDATREITKSIIKQVQTDLKSRNAYRINFYHEPGAGGTTIARRVAWDLHETYPTFLLKRIRSRGAINRLDAIEKTYMRIRKIYDLTEQSILVVVEASDIGDLDKIDRLYTSVKSDSLPVVFLIVQRNIYKPSTSQFQRRFFLNSTLNENECRRFLELYAAKVPEKRSELEKIMLQGTSNQKTPFYLGLVTYGENFLSLPTYVKRRLEKALDSQQEIIVYLAIVYHYSQKSLSSQIFVPLLEKDNSKFSRNKVIRLEKLIPKTLLDLLLCENDVYWRPLHELIAVEILEQVLSSGFKERRNWTQKLSEWSIKFIEICAKNSRIQSNEILELLTRLFVIKNNQEVMGKEELDD</sequence>
<dbReference type="Proteomes" id="UP000604661">
    <property type="component" value="Unassembled WGS sequence"/>
</dbReference>
<dbReference type="InterPro" id="IPR007421">
    <property type="entry name" value="Schlafen_AlbA_2_dom"/>
</dbReference>
<dbReference type="PANTHER" id="PTHR16155">
    <property type="entry name" value="DED DOMAIN-CONTAINING PROTEIN"/>
    <property type="match status" value="1"/>
</dbReference>
<dbReference type="EMBL" id="JACJTE010000006">
    <property type="protein sequence ID" value="MBD2560513.1"/>
    <property type="molecule type" value="Genomic_DNA"/>
</dbReference>
<dbReference type="PANTHER" id="PTHR16155:SF19">
    <property type="entry name" value="DED DOMAIN-CONTAINING PROTEIN"/>
    <property type="match status" value="1"/>
</dbReference>
<evidence type="ECO:0000313" key="3">
    <source>
        <dbReference type="Proteomes" id="UP000604661"/>
    </source>
</evidence>
<reference evidence="2 3" key="1">
    <citation type="journal article" date="2020" name="ISME J.">
        <title>Comparative genomics reveals insights into cyanobacterial evolution and habitat adaptation.</title>
        <authorList>
            <person name="Chen M.Y."/>
            <person name="Teng W.K."/>
            <person name="Zhao L."/>
            <person name="Hu C.X."/>
            <person name="Zhou Y.K."/>
            <person name="Han B.P."/>
            <person name="Song L.R."/>
            <person name="Shu W.S."/>
        </authorList>
    </citation>
    <scope>NUCLEOTIDE SEQUENCE [LARGE SCALE GENOMIC DNA]</scope>
    <source>
        <strain evidence="2 3">FACHB-391</strain>
    </source>
</reference>
<protein>
    <submittedName>
        <fullName evidence="2">DNA binding domain-containing protein</fullName>
    </submittedName>
</protein>
<proteinExistence type="predicted"/>
<organism evidence="2 3">
    <name type="scientific">Nostoc linckia FACHB-391</name>
    <dbReference type="NCBI Taxonomy" id="2692906"/>
    <lineage>
        <taxon>Bacteria</taxon>
        <taxon>Bacillati</taxon>
        <taxon>Cyanobacteriota</taxon>
        <taxon>Cyanophyceae</taxon>
        <taxon>Nostocales</taxon>
        <taxon>Nostocaceae</taxon>
        <taxon>Nostoc</taxon>
    </lineage>
</organism>
<dbReference type="InterPro" id="IPR038461">
    <property type="entry name" value="Schlafen_AlbA_2_dom_sf"/>
</dbReference>